<evidence type="ECO:0000313" key="9">
    <source>
        <dbReference type="Proteomes" id="UP000184139"/>
    </source>
</evidence>
<dbReference type="STRING" id="1121409.SAMN02745124_00952"/>
<dbReference type="OrthoDB" id="9785233at2"/>
<dbReference type="Pfam" id="PF03963">
    <property type="entry name" value="FlgD"/>
    <property type="match status" value="1"/>
</dbReference>
<keyword evidence="9" id="KW-1185">Reference proteome</keyword>
<evidence type="ECO:0000256" key="1">
    <source>
        <dbReference type="ARBA" id="ARBA00010577"/>
    </source>
</evidence>
<dbReference type="EMBL" id="FQXS01000004">
    <property type="protein sequence ID" value="SHH56892.1"/>
    <property type="molecule type" value="Genomic_DNA"/>
</dbReference>
<comment type="function">
    <text evidence="4 5">Required for flagellar hook formation. May act as a scaffolding protein.</text>
</comment>
<keyword evidence="8" id="KW-0282">Flagellum</keyword>
<dbReference type="InterPro" id="IPR005648">
    <property type="entry name" value="FlgD"/>
</dbReference>
<keyword evidence="8" id="KW-0966">Cell projection</keyword>
<evidence type="ECO:0000313" key="8">
    <source>
        <dbReference type="EMBL" id="SHH56892.1"/>
    </source>
</evidence>
<evidence type="ECO:0000256" key="3">
    <source>
        <dbReference type="ARBA" id="ARBA00022795"/>
    </source>
</evidence>
<gene>
    <name evidence="8" type="ORF">SAMN02745124_00952</name>
</gene>
<feature type="domain" description="FlgD/Vpr Ig-like" evidence="7">
    <location>
        <begin position="109"/>
        <end position="177"/>
    </location>
</feature>
<evidence type="ECO:0000256" key="4">
    <source>
        <dbReference type="ARBA" id="ARBA00024746"/>
    </source>
</evidence>
<organism evidence="8 9">
    <name type="scientific">Desulfofustis glycolicus DSM 9705</name>
    <dbReference type="NCBI Taxonomy" id="1121409"/>
    <lineage>
        <taxon>Bacteria</taxon>
        <taxon>Pseudomonadati</taxon>
        <taxon>Thermodesulfobacteriota</taxon>
        <taxon>Desulfobulbia</taxon>
        <taxon>Desulfobulbales</taxon>
        <taxon>Desulfocapsaceae</taxon>
        <taxon>Desulfofustis</taxon>
    </lineage>
</organism>
<dbReference type="Gene3D" id="2.60.40.4070">
    <property type="match status" value="1"/>
</dbReference>
<dbReference type="Pfam" id="PF13860">
    <property type="entry name" value="FlgD_ig"/>
    <property type="match status" value="1"/>
</dbReference>
<dbReference type="GO" id="GO:0044781">
    <property type="term" value="P:bacterial-type flagellum organization"/>
    <property type="evidence" value="ECO:0007669"/>
    <property type="project" value="UniProtKB-UniRule"/>
</dbReference>
<reference evidence="8 9" key="1">
    <citation type="submission" date="2016-11" db="EMBL/GenBank/DDBJ databases">
        <authorList>
            <person name="Jaros S."/>
            <person name="Januszkiewicz K."/>
            <person name="Wedrychowicz H."/>
        </authorList>
    </citation>
    <scope>NUCLEOTIDE SEQUENCE [LARGE SCALE GENOMIC DNA]</scope>
    <source>
        <strain evidence="8 9">DSM 9705</strain>
    </source>
</reference>
<dbReference type="AlphaFoldDB" id="A0A1M5U1I6"/>
<accession>A0A1M5U1I6</accession>
<feature type="compositionally biased region" description="Acidic residues" evidence="6">
    <location>
        <begin position="229"/>
        <end position="244"/>
    </location>
</feature>
<dbReference type="Gene3D" id="2.30.30.910">
    <property type="match status" value="1"/>
</dbReference>
<keyword evidence="3 5" id="KW-1005">Bacterial flagellum biogenesis</keyword>
<dbReference type="RefSeq" id="WP_073373741.1">
    <property type="nucleotide sequence ID" value="NZ_FQXS01000004.1"/>
</dbReference>
<proteinExistence type="inferred from homology"/>
<protein>
    <recommendedName>
        <fullName evidence="2 5">Basal-body rod modification protein FlgD</fullName>
    </recommendedName>
</protein>
<keyword evidence="8" id="KW-0969">Cilium</keyword>
<dbReference type="Proteomes" id="UP000184139">
    <property type="component" value="Unassembled WGS sequence"/>
</dbReference>
<evidence type="ECO:0000259" key="7">
    <source>
        <dbReference type="Pfam" id="PF13860"/>
    </source>
</evidence>
<evidence type="ECO:0000256" key="5">
    <source>
        <dbReference type="RuleBase" id="RU362076"/>
    </source>
</evidence>
<comment type="similarity">
    <text evidence="1 5">Belongs to the FlgD family.</text>
</comment>
<dbReference type="InterPro" id="IPR025965">
    <property type="entry name" value="FlgD/Vpr_Ig-like"/>
</dbReference>
<feature type="region of interest" description="Disordered" evidence="6">
    <location>
        <begin position="221"/>
        <end position="244"/>
    </location>
</feature>
<name>A0A1M5U1I6_9BACT</name>
<evidence type="ECO:0000256" key="2">
    <source>
        <dbReference type="ARBA" id="ARBA00016013"/>
    </source>
</evidence>
<sequence>MSYIDVINQAATTQAQSDKKKSDASRDIMGKEDFLTLLVTQLKNQDPMNPDEPTEFTAQLAQFSSLEQLFNLNESMNNVSTAVADSQKMSALSLIGKEAAYFGSSTTYDGTPITIGYSLDGPATSVKLHLQQDGTTIATLEGSELSKGNHFLTWNGLDAQGQPAPIGDYTIVIEAAAAAGSIAAAPLIRSEVTGVDLDAGNGGLLFTRAGQVSVNEIKGVYEPSSQLTGEEETGGEEEPNEEAVAEAVIDIVEETVSTDG</sequence>
<evidence type="ECO:0000256" key="6">
    <source>
        <dbReference type="SAM" id="MobiDB-lite"/>
    </source>
</evidence>